<evidence type="ECO:0000313" key="2">
    <source>
        <dbReference type="EMBL" id="KAK1357786.1"/>
    </source>
</evidence>
<feature type="compositionally biased region" description="Basic and acidic residues" evidence="1">
    <location>
        <begin position="198"/>
        <end position="208"/>
    </location>
</feature>
<gene>
    <name evidence="2" type="ORF">POM88_051042</name>
</gene>
<keyword evidence="3" id="KW-1185">Reference proteome</keyword>
<proteinExistence type="predicted"/>
<feature type="region of interest" description="Disordered" evidence="1">
    <location>
        <begin position="98"/>
        <end position="128"/>
    </location>
</feature>
<feature type="region of interest" description="Disordered" evidence="1">
    <location>
        <begin position="285"/>
        <end position="313"/>
    </location>
</feature>
<feature type="region of interest" description="Disordered" evidence="1">
    <location>
        <begin position="185"/>
        <end position="240"/>
    </location>
</feature>
<dbReference type="EMBL" id="JAUIZM010000011">
    <property type="protein sequence ID" value="KAK1357786.1"/>
    <property type="molecule type" value="Genomic_DNA"/>
</dbReference>
<comment type="caution">
    <text evidence="2">The sequence shown here is derived from an EMBL/GenBank/DDBJ whole genome shotgun (WGS) entry which is preliminary data.</text>
</comment>
<dbReference type="PANTHER" id="PTHR36764">
    <property type="entry name" value="TRNA (ILE)-LYSIDINE SYNTHASE"/>
    <property type="match status" value="1"/>
</dbReference>
<reference evidence="2" key="1">
    <citation type="submission" date="2023-02" db="EMBL/GenBank/DDBJ databases">
        <title>Genome of toxic invasive species Heracleum sosnowskyi carries increased number of genes despite the absence of recent whole-genome duplications.</title>
        <authorList>
            <person name="Schelkunov M."/>
            <person name="Shtratnikova V."/>
            <person name="Makarenko M."/>
            <person name="Klepikova A."/>
            <person name="Omelchenko D."/>
            <person name="Novikova G."/>
            <person name="Obukhova E."/>
            <person name="Bogdanov V."/>
            <person name="Penin A."/>
            <person name="Logacheva M."/>
        </authorList>
    </citation>
    <scope>NUCLEOTIDE SEQUENCE</scope>
    <source>
        <strain evidence="2">Hsosn_3</strain>
        <tissue evidence="2">Leaf</tissue>
    </source>
</reference>
<feature type="compositionally biased region" description="Basic and acidic residues" evidence="1">
    <location>
        <begin position="297"/>
        <end position="310"/>
    </location>
</feature>
<evidence type="ECO:0000256" key="1">
    <source>
        <dbReference type="SAM" id="MobiDB-lite"/>
    </source>
</evidence>
<name>A0AAD8GZT9_9APIA</name>
<dbReference type="AlphaFoldDB" id="A0AAD8GZT9"/>
<sequence>MVAISLYRGNLHKVPDVPRKWLAPPPSLSAKDFKILLHRRNKALARLQSTSPINPNHDSQILDDNQAQAQAHNQTAQVNDINQLLHLDDDRKEFDGGHVQTDGPEVIELNLGDDENPSSEMNGKEERKREIEEKLKILNAKKHELVQSLKQILNAEEQLKRRSSEQGMAIQPPVSLQVDVTFDSGSRHLTPRIGSDGILRDGEGREAYDASNHNSHPRNFLRMSSVSPSSDSPHRRPFYSVVPPASRATLGPSASPSRFALTGQHGNSASLPTVSLSGTNYIASSPSPAASGGTSVFKDERHDAVSKSESEYEEGGVAEWPVLAYTLQLTH</sequence>
<dbReference type="PANTHER" id="PTHR36764:SF1">
    <property type="entry name" value="TRNA (ILE)-LYSIDINE SYNTHASE"/>
    <property type="match status" value="1"/>
</dbReference>
<dbReference type="GO" id="GO:0009507">
    <property type="term" value="C:chloroplast"/>
    <property type="evidence" value="ECO:0007669"/>
    <property type="project" value="TreeGrafter"/>
</dbReference>
<organism evidence="2 3">
    <name type="scientific">Heracleum sosnowskyi</name>
    <dbReference type="NCBI Taxonomy" id="360622"/>
    <lineage>
        <taxon>Eukaryota</taxon>
        <taxon>Viridiplantae</taxon>
        <taxon>Streptophyta</taxon>
        <taxon>Embryophyta</taxon>
        <taxon>Tracheophyta</taxon>
        <taxon>Spermatophyta</taxon>
        <taxon>Magnoliopsida</taxon>
        <taxon>eudicotyledons</taxon>
        <taxon>Gunneridae</taxon>
        <taxon>Pentapetalae</taxon>
        <taxon>asterids</taxon>
        <taxon>campanulids</taxon>
        <taxon>Apiales</taxon>
        <taxon>Apiaceae</taxon>
        <taxon>Apioideae</taxon>
        <taxon>apioid superclade</taxon>
        <taxon>Tordylieae</taxon>
        <taxon>Tordyliinae</taxon>
        <taxon>Heracleum</taxon>
    </lineage>
</organism>
<dbReference type="Proteomes" id="UP001237642">
    <property type="component" value="Unassembled WGS sequence"/>
</dbReference>
<evidence type="ECO:0000313" key="3">
    <source>
        <dbReference type="Proteomes" id="UP001237642"/>
    </source>
</evidence>
<feature type="compositionally biased region" description="Low complexity" evidence="1">
    <location>
        <begin position="222"/>
        <end position="231"/>
    </location>
</feature>
<reference evidence="2" key="2">
    <citation type="submission" date="2023-05" db="EMBL/GenBank/DDBJ databases">
        <authorList>
            <person name="Schelkunov M.I."/>
        </authorList>
    </citation>
    <scope>NUCLEOTIDE SEQUENCE</scope>
    <source>
        <strain evidence="2">Hsosn_3</strain>
        <tissue evidence="2">Leaf</tissue>
    </source>
</reference>
<accession>A0AAD8GZT9</accession>
<protein>
    <submittedName>
        <fullName evidence="2">Myb proto-oncogene protein, plant</fullName>
    </submittedName>
</protein>